<proteinExistence type="inferred from homology"/>
<evidence type="ECO:0000313" key="5">
    <source>
        <dbReference type="EMBL" id="MCA9382421.1"/>
    </source>
</evidence>
<name>A0A955RI52_9BACT</name>
<keyword evidence="2" id="KW-0234">DNA repair</keyword>
<dbReference type="SUPFAM" id="SSF50249">
    <property type="entry name" value="Nucleic acid-binding proteins"/>
    <property type="match status" value="1"/>
</dbReference>
<dbReference type="GO" id="GO:0006260">
    <property type="term" value="P:DNA replication"/>
    <property type="evidence" value="ECO:0007669"/>
    <property type="project" value="UniProtKB-UniRule"/>
</dbReference>
<comment type="function">
    <text evidence="2">Plays an important role in DNA replication, recombination and repair. Binds to ssDNA and to an array of partner proteins to recruit them to their sites of action during DNA metabolism.</text>
</comment>
<dbReference type="CDD" id="cd04496">
    <property type="entry name" value="SSB_OBF"/>
    <property type="match status" value="1"/>
</dbReference>
<reference evidence="5" key="2">
    <citation type="journal article" date="2021" name="Microbiome">
        <title>Successional dynamics and alternative stable states in a saline activated sludge microbial community over 9 years.</title>
        <authorList>
            <person name="Wang Y."/>
            <person name="Ye J."/>
            <person name="Ju F."/>
            <person name="Liu L."/>
            <person name="Boyd J.A."/>
            <person name="Deng Y."/>
            <person name="Parks D.H."/>
            <person name="Jiang X."/>
            <person name="Yin X."/>
            <person name="Woodcroft B.J."/>
            <person name="Tyson G.W."/>
            <person name="Hugenholtz P."/>
            <person name="Polz M.F."/>
            <person name="Zhang T."/>
        </authorList>
    </citation>
    <scope>NUCLEOTIDE SEQUENCE</scope>
    <source>
        <strain evidence="5">HKST-UBA10</strain>
    </source>
</reference>
<evidence type="ECO:0000256" key="3">
    <source>
        <dbReference type="PIRNR" id="PIRNR002070"/>
    </source>
</evidence>
<keyword evidence="2" id="KW-0235">DNA replication</keyword>
<dbReference type="EMBL" id="JAGQLG010000129">
    <property type="protein sequence ID" value="MCA9382421.1"/>
    <property type="molecule type" value="Genomic_DNA"/>
</dbReference>
<dbReference type="Pfam" id="PF00436">
    <property type="entry name" value="SSB"/>
    <property type="match status" value="1"/>
</dbReference>
<keyword evidence="2" id="KW-0227">DNA damage</keyword>
<dbReference type="Proteomes" id="UP000782843">
    <property type="component" value="Unassembled WGS sequence"/>
</dbReference>
<gene>
    <name evidence="5" type="primary">ssb</name>
    <name evidence="5" type="ORF">KC660_03380</name>
</gene>
<dbReference type="InterPro" id="IPR011344">
    <property type="entry name" value="ssDNA-bd"/>
</dbReference>
<dbReference type="PROSITE" id="PS50935">
    <property type="entry name" value="SSB"/>
    <property type="match status" value="1"/>
</dbReference>
<evidence type="ECO:0000313" key="6">
    <source>
        <dbReference type="Proteomes" id="UP000782843"/>
    </source>
</evidence>
<accession>A0A955RI52</accession>
<comment type="caution">
    <text evidence="5">The sequence shown here is derived from an EMBL/GenBank/DDBJ whole genome shotgun (WGS) entry which is preliminary data.</text>
</comment>
<protein>
    <recommendedName>
        <fullName evidence="2 3">Single-stranded DNA-binding protein</fullName>
        <shortName evidence="2">SSB</shortName>
    </recommendedName>
</protein>
<dbReference type="GO" id="GO:0006310">
    <property type="term" value="P:DNA recombination"/>
    <property type="evidence" value="ECO:0007669"/>
    <property type="project" value="UniProtKB-UniRule"/>
</dbReference>
<reference evidence="5" key="1">
    <citation type="submission" date="2020-04" db="EMBL/GenBank/DDBJ databases">
        <authorList>
            <person name="Zhang T."/>
        </authorList>
    </citation>
    <scope>NUCLEOTIDE SEQUENCE</scope>
    <source>
        <strain evidence="5">HKST-UBA10</strain>
    </source>
</reference>
<comment type="subunit">
    <text evidence="2">Homotetramer.</text>
</comment>
<dbReference type="PANTHER" id="PTHR10302">
    <property type="entry name" value="SINGLE-STRANDED DNA-BINDING PROTEIN"/>
    <property type="match status" value="1"/>
</dbReference>
<dbReference type="GO" id="GO:0006281">
    <property type="term" value="P:DNA repair"/>
    <property type="evidence" value="ECO:0007669"/>
    <property type="project" value="UniProtKB-UniRule"/>
</dbReference>
<dbReference type="InterPro" id="IPR000424">
    <property type="entry name" value="Primosome_PriB/ssb"/>
</dbReference>
<organism evidence="5 6">
    <name type="scientific">Candidatus Dojkabacteria bacterium</name>
    <dbReference type="NCBI Taxonomy" id="2099670"/>
    <lineage>
        <taxon>Bacteria</taxon>
        <taxon>Candidatus Dojkabacteria</taxon>
    </lineage>
</organism>
<keyword evidence="1 2" id="KW-0238">DNA-binding</keyword>
<evidence type="ECO:0000256" key="4">
    <source>
        <dbReference type="SAM" id="MobiDB-lite"/>
    </source>
</evidence>
<keyword evidence="2" id="KW-0233">DNA recombination</keyword>
<dbReference type="PANTHER" id="PTHR10302:SF27">
    <property type="entry name" value="SINGLE-STRANDED DNA-BINDING PROTEIN"/>
    <property type="match status" value="1"/>
</dbReference>
<dbReference type="AlphaFoldDB" id="A0A955RI52"/>
<dbReference type="HAMAP" id="MF_00984">
    <property type="entry name" value="SSB"/>
    <property type="match status" value="1"/>
</dbReference>
<dbReference type="GO" id="GO:0003697">
    <property type="term" value="F:single-stranded DNA binding"/>
    <property type="evidence" value="ECO:0007669"/>
    <property type="project" value="UniProtKB-UniRule"/>
</dbReference>
<evidence type="ECO:0000256" key="1">
    <source>
        <dbReference type="ARBA" id="ARBA00023125"/>
    </source>
</evidence>
<feature type="region of interest" description="Disordered" evidence="4">
    <location>
        <begin position="112"/>
        <end position="153"/>
    </location>
</feature>
<feature type="compositionally biased region" description="Low complexity" evidence="4">
    <location>
        <begin position="115"/>
        <end position="135"/>
    </location>
</feature>
<dbReference type="GO" id="GO:0009295">
    <property type="term" value="C:nucleoid"/>
    <property type="evidence" value="ECO:0007669"/>
    <property type="project" value="TreeGrafter"/>
</dbReference>
<evidence type="ECO:0000256" key="2">
    <source>
        <dbReference type="HAMAP-Rule" id="MF_00984"/>
    </source>
</evidence>
<sequence length="153" mass="17237">MFGDLNRVEIIGNITSDPEVRYTTSGTAVLTLGVATNRRYNQNDEWKEETEFHNVTFWAKKAEQIAERARKGTRLFIEGRLQTRSWEDDSGKKNYKTEIIVTNFILLDRYEKGEGSSNSSSSAPTKASAPASKEPAVQEDVNVEVISDDDLPF</sequence>
<comment type="caution">
    <text evidence="2">Lacks conserved residue(s) required for the propagation of feature annotation.</text>
</comment>
<dbReference type="PIRSF" id="PIRSF002070">
    <property type="entry name" value="SSB"/>
    <property type="match status" value="1"/>
</dbReference>
<dbReference type="Gene3D" id="2.40.50.140">
    <property type="entry name" value="Nucleic acid-binding proteins"/>
    <property type="match status" value="1"/>
</dbReference>
<feature type="short sequence motif" description="Important for interaction with partner proteins" evidence="2">
    <location>
        <begin position="148"/>
        <end position="153"/>
    </location>
</feature>
<dbReference type="NCBIfam" id="TIGR00621">
    <property type="entry name" value="ssb"/>
    <property type="match status" value="1"/>
</dbReference>
<dbReference type="InterPro" id="IPR012340">
    <property type="entry name" value="NA-bd_OB-fold"/>
</dbReference>